<comment type="caution">
    <text evidence="5">The sequence shown here is derived from an EMBL/GenBank/DDBJ whole genome shotgun (WGS) entry which is preliminary data.</text>
</comment>
<dbReference type="EMBL" id="BSNC01000004">
    <property type="protein sequence ID" value="GLP96128.1"/>
    <property type="molecule type" value="Genomic_DNA"/>
</dbReference>
<dbReference type="Gene3D" id="3.40.1260.10">
    <property type="entry name" value="DsrEFH-like"/>
    <property type="match status" value="1"/>
</dbReference>
<dbReference type="PANTHER" id="PTHR34874">
    <property type="entry name" value="PROTEIN YCHN"/>
    <property type="match status" value="1"/>
</dbReference>
<proteinExistence type="inferred from homology"/>
<sequence length="129" mass="14256">MNSFVILVNHPPYGNQHAYSALRFAESAIAKGHSVPKIFFYQDGVYNTSALLSPQSDELNLVNRWTSLAQKHKVELISCVAAGLRRGVVHQSDSQEYDLPAANMHPKFIAAGLGDLVTAIEECDRLVQF</sequence>
<dbReference type="RefSeq" id="WP_095505423.1">
    <property type="nucleotide sequence ID" value="NZ_BSNC01000004.1"/>
</dbReference>
<evidence type="ECO:0000313" key="6">
    <source>
        <dbReference type="Proteomes" id="UP001161422"/>
    </source>
</evidence>
<evidence type="ECO:0000256" key="1">
    <source>
        <dbReference type="ARBA" id="ARBA00004496"/>
    </source>
</evidence>
<dbReference type="GO" id="GO:0016783">
    <property type="term" value="F:sulfurtransferase activity"/>
    <property type="evidence" value="ECO:0007669"/>
    <property type="project" value="InterPro"/>
</dbReference>
<keyword evidence="4" id="KW-0808">Transferase</keyword>
<dbReference type="InterPro" id="IPR027396">
    <property type="entry name" value="DsrEFH-like"/>
</dbReference>
<protein>
    <submittedName>
        <fullName evidence="5">Sulfurtransferase TusD</fullName>
    </submittedName>
</protein>
<evidence type="ECO:0000256" key="4">
    <source>
        <dbReference type="ARBA" id="ARBA00022679"/>
    </source>
</evidence>
<dbReference type="GO" id="GO:0002143">
    <property type="term" value="P:tRNA wobble position uridine thiolation"/>
    <property type="evidence" value="ECO:0007669"/>
    <property type="project" value="TreeGrafter"/>
</dbReference>
<evidence type="ECO:0000313" key="5">
    <source>
        <dbReference type="EMBL" id="GLP96128.1"/>
    </source>
</evidence>
<dbReference type="Proteomes" id="UP001161422">
    <property type="component" value="Unassembled WGS sequence"/>
</dbReference>
<comment type="subcellular location">
    <subcellularLocation>
        <location evidence="1">Cytoplasm</location>
    </subcellularLocation>
</comment>
<dbReference type="InterPro" id="IPR003787">
    <property type="entry name" value="Sulphur_relay_DsrE/F-like"/>
</dbReference>
<accession>A0AA37RVQ1</accession>
<dbReference type="GO" id="GO:0097163">
    <property type="term" value="F:sulfur carrier activity"/>
    <property type="evidence" value="ECO:0007669"/>
    <property type="project" value="TreeGrafter"/>
</dbReference>
<dbReference type="Pfam" id="PF02635">
    <property type="entry name" value="DsrE"/>
    <property type="match status" value="1"/>
</dbReference>
<gene>
    <name evidence="5" type="primary">tusD</name>
    <name evidence="5" type="ORF">GCM10007895_14340</name>
</gene>
<reference evidence="5" key="1">
    <citation type="journal article" date="2014" name="Int. J. Syst. Evol. Microbiol.">
        <title>Complete genome sequence of Corynebacterium casei LMG S-19264T (=DSM 44701T), isolated from a smear-ripened cheese.</title>
        <authorList>
            <consortium name="US DOE Joint Genome Institute (JGI-PGF)"/>
            <person name="Walter F."/>
            <person name="Albersmeier A."/>
            <person name="Kalinowski J."/>
            <person name="Ruckert C."/>
        </authorList>
    </citation>
    <scope>NUCLEOTIDE SEQUENCE</scope>
    <source>
        <strain evidence="5">NBRC 101628</strain>
    </source>
</reference>
<evidence type="ECO:0000256" key="3">
    <source>
        <dbReference type="ARBA" id="ARBA00022490"/>
    </source>
</evidence>
<dbReference type="NCBIfam" id="NF001237">
    <property type="entry name" value="PRK00207.1"/>
    <property type="match status" value="1"/>
</dbReference>
<evidence type="ECO:0000256" key="2">
    <source>
        <dbReference type="ARBA" id="ARBA00007067"/>
    </source>
</evidence>
<dbReference type="GO" id="GO:1990228">
    <property type="term" value="C:sulfurtransferase complex"/>
    <property type="evidence" value="ECO:0007669"/>
    <property type="project" value="TreeGrafter"/>
</dbReference>
<dbReference type="FunFam" id="3.40.1260.10:FF:000001">
    <property type="entry name" value="Sulfurtransferase TusD"/>
    <property type="match status" value="1"/>
</dbReference>
<dbReference type="PANTHER" id="PTHR34874:SF3">
    <property type="entry name" value="SULFURTRANSFERASE TUSD"/>
    <property type="match status" value="1"/>
</dbReference>
<reference evidence="5" key="2">
    <citation type="submission" date="2023-01" db="EMBL/GenBank/DDBJ databases">
        <title>Draft genome sequence of Paraferrimonas sedimenticola strain NBRC 101628.</title>
        <authorList>
            <person name="Sun Q."/>
            <person name="Mori K."/>
        </authorList>
    </citation>
    <scope>NUCLEOTIDE SEQUENCE</scope>
    <source>
        <strain evidence="5">NBRC 101628</strain>
    </source>
</reference>
<dbReference type="InterPro" id="IPR017463">
    <property type="entry name" value="Sulphur_relay_TusD/DsrE"/>
</dbReference>
<keyword evidence="6" id="KW-1185">Reference proteome</keyword>
<dbReference type="AlphaFoldDB" id="A0AA37RVQ1"/>
<dbReference type="NCBIfam" id="TIGR03012">
    <property type="entry name" value="sulf_tusD_dsrE"/>
    <property type="match status" value="1"/>
</dbReference>
<name>A0AA37RVQ1_9GAMM</name>
<comment type="similarity">
    <text evidence="2">Belongs to the DsrE/TusD family.</text>
</comment>
<dbReference type="SUPFAM" id="SSF75169">
    <property type="entry name" value="DsrEFH-like"/>
    <property type="match status" value="1"/>
</dbReference>
<organism evidence="5 6">
    <name type="scientific">Paraferrimonas sedimenticola</name>
    <dbReference type="NCBI Taxonomy" id="375674"/>
    <lineage>
        <taxon>Bacteria</taxon>
        <taxon>Pseudomonadati</taxon>
        <taxon>Pseudomonadota</taxon>
        <taxon>Gammaproteobacteria</taxon>
        <taxon>Alteromonadales</taxon>
        <taxon>Ferrimonadaceae</taxon>
        <taxon>Paraferrimonas</taxon>
    </lineage>
</organism>
<keyword evidence="3" id="KW-0963">Cytoplasm</keyword>